<dbReference type="GO" id="GO:0016614">
    <property type="term" value="F:oxidoreductase activity, acting on CH-OH group of donors"/>
    <property type="evidence" value="ECO:0007669"/>
    <property type="project" value="InterPro"/>
</dbReference>
<dbReference type="InterPro" id="IPR036188">
    <property type="entry name" value="FAD/NAD-bd_sf"/>
</dbReference>
<keyword evidence="4 9" id="KW-0732">Signal</keyword>
<keyword evidence="5 7" id="KW-0274">FAD</keyword>
<evidence type="ECO:0000259" key="11">
    <source>
        <dbReference type="PROSITE" id="PS00624"/>
    </source>
</evidence>
<dbReference type="Gene3D" id="3.30.560.10">
    <property type="entry name" value="Glucose Oxidase, domain 3"/>
    <property type="match status" value="1"/>
</dbReference>
<dbReference type="Proteomes" id="UP000279259">
    <property type="component" value="Unassembled WGS sequence"/>
</dbReference>
<dbReference type="PROSITE" id="PS50231">
    <property type="entry name" value="RICIN_B_LECTIN"/>
    <property type="match status" value="1"/>
</dbReference>
<sequence>MLLTHSSLLVLLSVPLTLAAPAKGRPRTRNPLAKRTLYYTDGGQVSNKNYDYVIAGGGLTGVVLAKRLSEDASKTILLIEAGYDEENNPEVYDASQYQAAFDTSLDWAYQTVPQSNADGQSQTIRAGKALGGSTAINGMAWSKPNSFQVDAMETVGNPGLNWAALETYMLRAENFEAPSSAQAAAGITYRPSCHASNGPINIQFDPSVLPANLERNFNQTVLNLGLPYAYDLTCGDPSGAAPIANTRNGNTRIDAYRGYLYQQNIPNLTILNGAQVGKVILSSDSTPRATGVQYRDQNGNTYTTNANLEVIVATGAIKTPVILQQSGIGPASVLQSAGVTQRVDLPVGLNLIDQTTTTTDWSFRGNRGGGQVITFPRFQDMFSGNDATTMQNILQNDLGSYAQAAVDAGAFSTASGLQTILEIQRGWILNQGVGFSENFDYSFGNTLGYDSWYLLPFGRGSVKITGNDAYSSSGFSIDPRYFSTQFDSLAQGATARFTRTVSTTSPLSNDVTGESVPGGAVGNGASLQTWATWAENNYRSNWHPIGTAAMMSQDLGGCVNSNNSVYGTTGLRVVDASLLPFQMSSHLMSVLYGLSERAADIIKAAHSGPTPTSSSSSSSATSTSSSASSSSTAPPTVTGVAIHPQLDSTKCLEVRGSSYSNGVLVDIGNCNNAANQKWQMARGSTAVKLAGTNFCLDAGSNPANGVQMKIWQCYPGITAQTWYYTNDNYIAVQNQGQCLDLTNGNTNAGNIVQTWACSSNNNNQHWLLTSS</sequence>
<dbReference type="InterPro" id="IPR035992">
    <property type="entry name" value="Ricin_B-like_lectins"/>
</dbReference>
<evidence type="ECO:0000256" key="8">
    <source>
        <dbReference type="SAM" id="MobiDB-lite"/>
    </source>
</evidence>
<evidence type="ECO:0000313" key="12">
    <source>
        <dbReference type="EMBL" id="RSH94240.1"/>
    </source>
</evidence>
<evidence type="ECO:0000256" key="7">
    <source>
        <dbReference type="RuleBase" id="RU003968"/>
    </source>
</evidence>
<feature type="domain" description="Glucose-methanol-choline oxidoreductase N-terminal" evidence="10">
    <location>
        <begin position="127"/>
        <end position="150"/>
    </location>
</feature>
<organism evidence="12 13">
    <name type="scientific">Saitozyma podzolica</name>
    <dbReference type="NCBI Taxonomy" id="1890683"/>
    <lineage>
        <taxon>Eukaryota</taxon>
        <taxon>Fungi</taxon>
        <taxon>Dikarya</taxon>
        <taxon>Basidiomycota</taxon>
        <taxon>Agaricomycotina</taxon>
        <taxon>Tremellomycetes</taxon>
        <taxon>Tremellales</taxon>
        <taxon>Trimorphomycetaceae</taxon>
        <taxon>Saitozyma</taxon>
    </lineage>
</organism>
<dbReference type="SUPFAM" id="SSF50370">
    <property type="entry name" value="Ricin B-like lectins"/>
    <property type="match status" value="1"/>
</dbReference>
<feature type="region of interest" description="Disordered" evidence="8">
    <location>
        <begin position="605"/>
        <end position="639"/>
    </location>
</feature>
<comment type="similarity">
    <text evidence="2 7">Belongs to the GMC oxidoreductase family.</text>
</comment>
<comment type="cofactor">
    <cofactor evidence="1">
        <name>FAD</name>
        <dbReference type="ChEBI" id="CHEBI:57692"/>
    </cofactor>
</comment>
<dbReference type="Pfam" id="PF05199">
    <property type="entry name" value="GMC_oxred_C"/>
    <property type="match status" value="1"/>
</dbReference>
<evidence type="ECO:0000256" key="1">
    <source>
        <dbReference type="ARBA" id="ARBA00001974"/>
    </source>
</evidence>
<evidence type="ECO:0000256" key="3">
    <source>
        <dbReference type="ARBA" id="ARBA00022630"/>
    </source>
</evidence>
<evidence type="ECO:0000313" key="13">
    <source>
        <dbReference type="Proteomes" id="UP000279259"/>
    </source>
</evidence>
<dbReference type="STRING" id="1890683.A0A427YSZ6"/>
<accession>A0A427YSZ6</accession>
<dbReference type="Pfam" id="PF00652">
    <property type="entry name" value="Ricin_B_lectin"/>
    <property type="match status" value="1"/>
</dbReference>
<feature type="chain" id="PRO_5019281213" description="Glucose-methanol-choline oxidoreductase N-terminal domain-containing protein" evidence="9">
    <location>
        <begin position="20"/>
        <end position="771"/>
    </location>
</feature>
<dbReference type="SUPFAM" id="SSF51905">
    <property type="entry name" value="FAD/NAD(P)-binding domain"/>
    <property type="match status" value="1"/>
</dbReference>
<dbReference type="OrthoDB" id="269227at2759"/>
<dbReference type="InterPro" id="IPR007867">
    <property type="entry name" value="GMC_OxRtase_C"/>
</dbReference>
<dbReference type="Gene3D" id="2.80.10.50">
    <property type="match status" value="1"/>
</dbReference>
<proteinExistence type="inferred from homology"/>
<dbReference type="InterPro" id="IPR000772">
    <property type="entry name" value="Ricin_B_lectin"/>
</dbReference>
<gene>
    <name evidence="12" type="ORF">EHS25_004043</name>
</gene>
<dbReference type="CDD" id="cd00161">
    <property type="entry name" value="beta-trefoil_Ricin-like"/>
    <property type="match status" value="1"/>
</dbReference>
<dbReference type="PROSITE" id="PS00623">
    <property type="entry name" value="GMC_OXRED_1"/>
    <property type="match status" value="1"/>
</dbReference>
<dbReference type="GO" id="GO:0050660">
    <property type="term" value="F:flavin adenine dinucleotide binding"/>
    <property type="evidence" value="ECO:0007669"/>
    <property type="project" value="InterPro"/>
</dbReference>
<dbReference type="PANTHER" id="PTHR11552:SF201">
    <property type="entry name" value="GLUCOSE-METHANOL-CHOLINE OXIDOREDUCTASE N-TERMINAL DOMAIN-CONTAINING PROTEIN"/>
    <property type="match status" value="1"/>
</dbReference>
<feature type="domain" description="Glucose-methanol-choline oxidoreductase N-terminal" evidence="11">
    <location>
        <begin position="315"/>
        <end position="329"/>
    </location>
</feature>
<dbReference type="SMART" id="SM00458">
    <property type="entry name" value="RICIN"/>
    <property type="match status" value="1"/>
</dbReference>
<dbReference type="InterPro" id="IPR027424">
    <property type="entry name" value="Glucose_Oxidase_domain_2"/>
</dbReference>
<evidence type="ECO:0000256" key="9">
    <source>
        <dbReference type="SAM" id="SignalP"/>
    </source>
</evidence>
<dbReference type="InterPro" id="IPR012132">
    <property type="entry name" value="GMC_OxRdtase"/>
</dbReference>
<dbReference type="InterPro" id="IPR000172">
    <property type="entry name" value="GMC_OxRdtase_N"/>
</dbReference>
<name>A0A427YSZ6_9TREE</name>
<comment type="caution">
    <text evidence="12">The sequence shown here is derived from an EMBL/GenBank/DDBJ whole genome shotgun (WGS) entry which is preliminary data.</text>
</comment>
<evidence type="ECO:0000259" key="10">
    <source>
        <dbReference type="PROSITE" id="PS00623"/>
    </source>
</evidence>
<dbReference type="Pfam" id="PF00732">
    <property type="entry name" value="GMC_oxred_N"/>
    <property type="match status" value="1"/>
</dbReference>
<evidence type="ECO:0000256" key="4">
    <source>
        <dbReference type="ARBA" id="ARBA00022729"/>
    </source>
</evidence>
<protein>
    <recommendedName>
        <fullName evidence="10 11">Glucose-methanol-choline oxidoreductase N-terminal domain-containing protein</fullName>
    </recommendedName>
</protein>
<dbReference type="AlphaFoldDB" id="A0A427YSZ6"/>
<feature type="signal peptide" evidence="9">
    <location>
        <begin position="1"/>
        <end position="19"/>
    </location>
</feature>
<dbReference type="PANTHER" id="PTHR11552">
    <property type="entry name" value="GLUCOSE-METHANOL-CHOLINE GMC OXIDOREDUCTASE"/>
    <property type="match status" value="1"/>
</dbReference>
<reference evidence="12 13" key="1">
    <citation type="submission" date="2018-11" db="EMBL/GenBank/DDBJ databases">
        <title>Genome sequence of Saitozyma podzolica DSM 27192.</title>
        <authorList>
            <person name="Aliyu H."/>
            <person name="Gorte O."/>
            <person name="Ochsenreither K."/>
        </authorList>
    </citation>
    <scope>NUCLEOTIDE SEQUENCE [LARGE SCALE GENOMIC DNA]</scope>
    <source>
        <strain evidence="12 13">DSM 27192</strain>
    </source>
</reference>
<dbReference type="SUPFAM" id="SSF54373">
    <property type="entry name" value="FAD-linked reductases, C-terminal domain"/>
    <property type="match status" value="1"/>
</dbReference>
<evidence type="ECO:0000256" key="6">
    <source>
        <dbReference type="ARBA" id="ARBA00023002"/>
    </source>
</evidence>
<keyword evidence="3 7" id="KW-0285">Flavoprotein</keyword>
<evidence type="ECO:0000256" key="5">
    <source>
        <dbReference type="ARBA" id="ARBA00022827"/>
    </source>
</evidence>
<feature type="compositionally biased region" description="Low complexity" evidence="8">
    <location>
        <begin position="609"/>
        <end position="636"/>
    </location>
</feature>
<keyword evidence="13" id="KW-1185">Reference proteome</keyword>
<dbReference type="PROSITE" id="PS00624">
    <property type="entry name" value="GMC_OXRED_2"/>
    <property type="match status" value="1"/>
</dbReference>
<evidence type="ECO:0000256" key="2">
    <source>
        <dbReference type="ARBA" id="ARBA00010790"/>
    </source>
</evidence>
<dbReference type="Gene3D" id="4.10.450.10">
    <property type="entry name" value="Glucose Oxidase, domain 2"/>
    <property type="match status" value="1"/>
</dbReference>
<keyword evidence="6" id="KW-0560">Oxidoreductase</keyword>
<dbReference type="EMBL" id="RSCD01000002">
    <property type="protein sequence ID" value="RSH94240.1"/>
    <property type="molecule type" value="Genomic_DNA"/>
</dbReference>
<dbReference type="Gene3D" id="3.50.50.60">
    <property type="entry name" value="FAD/NAD(P)-binding domain"/>
    <property type="match status" value="1"/>
</dbReference>